<keyword evidence="2" id="KW-0732">Signal</keyword>
<organism evidence="3 4">
    <name type="scientific">Streptomyces puniciscabiei</name>
    <dbReference type="NCBI Taxonomy" id="164348"/>
    <lineage>
        <taxon>Bacteria</taxon>
        <taxon>Bacillati</taxon>
        <taxon>Actinomycetota</taxon>
        <taxon>Actinomycetes</taxon>
        <taxon>Kitasatosporales</taxon>
        <taxon>Streptomycetaceae</taxon>
        <taxon>Streptomyces</taxon>
    </lineage>
</organism>
<evidence type="ECO:0000256" key="2">
    <source>
        <dbReference type="SAM" id="SignalP"/>
    </source>
</evidence>
<accession>A0A542UCV1</accession>
<dbReference type="PROSITE" id="PS51257">
    <property type="entry name" value="PROKAR_LIPOPROTEIN"/>
    <property type="match status" value="1"/>
</dbReference>
<protein>
    <recommendedName>
        <fullName evidence="5">PknH-like protein</fullName>
    </recommendedName>
</protein>
<dbReference type="EMBL" id="VFNX01000001">
    <property type="protein sequence ID" value="TQK96909.1"/>
    <property type="molecule type" value="Genomic_DNA"/>
</dbReference>
<dbReference type="OrthoDB" id="4155588at2"/>
<sequence length="258" mass="26311">MKRSSGVRLCAAAVLGALSFALVTGCSGGGSGGDAKDSGTAAKALSATELKKLIVAQGEVPGYKVAPVPATRAEPITTASDLCRPLARVMSGLPPVEAAAQTDRLATENQVKDPTDKATSMKDLADGKFEEAIHKSLDRDVTTVTLASYDGAGAEKALATVRTAVQGCASGFPAAQSGTRTKFTKVAEEKATATGDGLVAFTATMDTGDGDPAPVHAEVVRTGTTLSVYFTSNLGAMMDKKAYAVSPEVVKAQQAKLK</sequence>
<evidence type="ECO:0008006" key="5">
    <source>
        <dbReference type="Google" id="ProtNLM"/>
    </source>
</evidence>
<feature type="signal peptide" evidence="2">
    <location>
        <begin position="1"/>
        <end position="21"/>
    </location>
</feature>
<name>A0A542UCV1_9ACTN</name>
<feature type="chain" id="PRO_5038896106" description="PknH-like protein" evidence="2">
    <location>
        <begin position="22"/>
        <end position="258"/>
    </location>
</feature>
<dbReference type="RefSeq" id="WP_055709505.1">
    <property type="nucleotide sequence ID" value="NZ_JBPJFI010000001.1"/>
</dbReference>
<keyword evidence="4" id="KW-1185">Reference proteome</keyword>
<evidence type="ECO:0000256" key="1">
    <source>
        <dbReference type="SAM" id="MobiDB-lite"/>
    </source>
</evidence>
<evidence type="ECO:0000313" key="3">
    <source>
        <dbReference type="EMBL" id="TQK96909.1"/>
    </source>
</evidence>
<feature type="region of interest" description="Disordered" evidence="1">
    <location>
        <begin position="101"/>
        <end position="120"/>
    </location>
</feature>
<proteinExistence type="predicted"/>
<reference evidence="3 4" key="1">
    <citation type="submission" date="2019-06" db="EMBL/GenBank/DDBJ databases">
        <title>Sequencing the genomes of 1000 actinobacteria strains.</title>
        <authorList>
            <person name="Klenk H.-P."/>
        </authorList>
    </citation>
    <scope>NUCLEOTIDE SEQUENCE [LARGE SCALE GENOMIC DNA]</scope>
    <source>
        <strain evidence="3 4">DSM 41929</strain>
    </source>
</reference>
<dbReference type="AlphaFoldDB" id="A0A542UCV1"/>
<gene>
    <name evidence="3" type="ORF">FB563_1862</name>
</gene>
<comment type="caution">
    <text evidence="3">The sequence shown here is derived from an EMBL/GenBank/DDBJ whole genome shotgun (WGS) entry which is preliminary data.</text>
</comment>
<dbReference type="Proteomes" id="UP000318103">
    <property type="component" value="Unassembled WGS sequence"/>
</dbReference>
<feature type="compositionally biased region" description="Basic and acidic residues" evidence="1">
    <location>
        <begin position="110"/>
        <end position="120"/>
    </location>
</feature>
<evidence type="ECO:0000313" key="4">
    <source>
        <dbReference type="Proteomes" id="UP000318103"/>
    </source>
</evidence>